<dbReference type="InterPro" id="IPR036942">
    <property type="entry name" value="Beta-barrel_TonB_sf"/>
</dbReference>
<comment type="caution">
    <text evidence="9">The sequence shown here is derived from an EMBL/GenBank/DDBJ whole genome shotgun (WGS) entry which is preliminary data.</text>
</comment>
<dbReference type="NCBIfam" id="TIGR04056">
    <property type="entry name" value="OMP_RagA_SusC"/>
    <property type="match status" value="1"/>
</dbReference>
<comment type="similarity">
    <text evidence="7">Belongs to the TonB-dependent receptor family.</text>
</comment>
<organism evidence="9 10">
    <name type="scientific">Rhinopithecimicrobium faecis</name>
    <dbReference type="NCBI Taxonomy" id="2820698"/>
    <lineage>
        <taxon>Bacteria</taxon>
        <taxon>Pseudomonadati</taxon>
        <taxon>Bacteroidota</taxon>
        <taxon>Sphingobacteriia</taxon>
        <taxon>Sphingobacteriales</taxon>
        <taxon>Sphingobacteriaceae</taxon>
        <taxon>Rhinopithecimicrobium</taxon>
    </lineage>
</organism>
<evidence type="ECO:0000256" key="1">
    <source>
        <dbReference type="ARBA" id="ARBA00004571"/>
    </source>
</evidence>
<reference evidence="9" key="1">
    <citation type="submission" date="2021-03" db="EMBL/GenBank/DDBJ databases">
        <authorList>
            <person name="Lu T."/>
            <person name="Wang Q."/>
            <person name="Han X."/>
        </authorList>
    </citation>
    <scope>NUCLEOTIDE SEQUENCE</scope>
    <source>
        <strain evidence="9">WQ 2009</strain>
    </source>
</reference>
<evidence type="ECO:0000313" key="9">
    <source>
        <dbReference type="EMBL" id="MBP3942437.1"/>
    </source>
</evidence>
<gene>
    <name evidence="9" type="ORF">J5U18_02470</name>
</gene>
<dbReference type="Gene3D" id="2.170.130.10">
    <property type="entry name" value="TonB-dependent receptor, plug domain"/>
    <property type="match status" value="1"/>
</dbReference>
<dbReference type="SUPFAM" id="SSF56935">
    <property type="entry name" value="Porins"/>
    <property type="match status" value="1"/>
</dbReference>
<accession>A0A8T4HAF0</accession>
<dbReference type="AlphaFoldDB" id="A0A8T4HAF0"/>
<evidence type="ECO:0000256" key="7">
    <source>
        <dbReference type="PROSITE-ProRule" id="PRU01360"/>
    </source>
</evidence>
<keyword evidence="2 7" id="KW-0813">Transport</keyword>
<keyword evidence="6 7" id="KW-0998">Cell outer membrane</keyword>
<comment type="subcellular location">
    <subcellularLocation>
        <location evidence="1 7">Cell outer membrane</location>
        <topology evidence="1 7">Multi-pass membrane protein</topology>
    </subcellularLocation>
</comment>
<protein>
    <submittedName>
        <fullName evidence="9">SusC/RagA family TonB-linked outer membrane protein</fullName>
    </submittedName>
</protein>
<evidence type="ECO:0000256" key="3">
    <source>
        <dbReference type="ARBA" id="ARBA00022452"/>
    </source>
</evidence>
<proteinExistence type="inferred from homology"/>
<evidence type="ECO:0000256" key="4">
    <source>
        <dbReference type="ARBA" id="ARBA00022692"/>
    </source>
</evidence>
<dbReference type="Pfam" id="PF07715">
    <property type="entry name" value="Plug"/>
    <property type="match status" value="1"/>
</dbReference>
<keyword evidence="5 7" id="KW-0472">Membrane</keyword>
<evidence type="ECO:0000256" key="5">
    <source>
        <dbReference type="ARBA" id="ARBA00023136"/>
    </source>
</evidence>
<keyword evidence="10" id="KW-1185">Reference proteome</keyword>
<dbReference type="EMBL" id="JAGKSB010000002">
    <property type="protein sequence ID" value="MBP3942437.1"/>
    <property type="molecule type" value="Genomic_DNA"/>
</dbReference>
<dbReference type="Proteomes" id="UP000679691">
    <property type="component" value="Unassembled WGS sequence"/>
</dbReference>
<dbReference type="InterPro" id="IPR012910">
    <property type="entry name" value="Plug_dom"/>
</dbReference>
<evidence type="ECO:0000256" key="2">
    <source>
        <dbReference type="ARBA" id="ARBA00022448"/>
    </source>
</evidence>
<dbReference type="Gene3D" id="2.40.170.20">
    <property type="entry name" value="TonB-dependent receptor, beta-barrel domain"/>
    <property type="match status" value="1"/>
</dbReference>
<dbReference type="InterPro" id="IPR039426">
    <property type="entry name" value="TonB-dep_rcpt-like"/>
</dbReference>
<dbReference type="GO" id="GO:0009279">
    <property type="term" value="C:cell outer membrane"/>
    <property type="evidence" value="ECO:0007669"/>
    <property type="project" value="UniProtKB-SubCell"/>
</dbReference>
<evidence type="ECO:0000259" key="8">
    <source>
        <dbReference type="Pfam" id="PF07715"/>
    </source>
</evidence>
<name>A0A8T4HAF0_9SPHI</name>
<sequence>MKLLLPTYLLIHLLFFLTPLAYTQTKSYSGVLINSANNQPVEGATFFIGTNKTAIGTSKADGSYRFNMDYAANNVDPVAKLKIHHISYRDTVLVLKQGYQQIYLQPKANMLEEVVIQQKNINDIDIRNLVGSVYEVDIKKLSERSELDMGKLLEGQVPGLTVKFSGELGSKPEIRIRGNASFAYAQNANQPLFVMDGMIISAENFLTLNPQDFASIKVLKDAPATALYGIKAANGVIELTSKKGFHGSPDITLSLNQGITFRGERTVEMMGTTEKLAFEESIQAISTPGYRYSPSYIRRQYTNPEELERQLARGAYYLDSLQQYNTDWFRELVKPNTFQSYNLGIRGGTEKNSYFYSANYSKQGGRMPGNAINQFTARANLDYILTDRLSISLNNSFGLSTTRSQNGENNDPSTLVYALNPYETRESGKLTSYDGRSFSNLIDQFHKRSTSKRFSSSLIAHWDVLRGLNISGIIGIDYGLEEIYERIYADAFSQRNEPNNAKGFLKEGDRKNFGLTNNIRANYQRQFGDHDLYAGFNVDYYYNSWKSLEAEGKGISDDMESLSGVNASLLHGNQPKIAGNKVADKQLGFGAAMGYTFQNRYAFYASIKRDGSSMLPQEKRWNNAWSTGLGWTPSAYAFFKEQHIVTNLAFKHSIGYTASMAGINRRDIQTSFLQDNNFYGANRVLELIALPNKQLIPQQTYTANSSMDLGLFNRINLSVNRYTHITKQAIIQVPIASSNGFKSYAQNIGELQNSGIEIALSGDIIRKKSWRWNSSIAISHNKNRVNKLYGGDKLYLNARSVIPDYEVGQPLGIIYGLQSHGIHPLTGIPQYVNQQGATIDYNRPVEAHYFNNLGLSIAPYSGYFNHYIVYKNWSFTMNINFGFGGIAAYSKSYVRDAKSANYNALKGQLQQMWFEIGDENKIYPIKDLPTNINDLYQSYANNKTIYKTDFIKLNHLQLSYAINSFTGMLKYLKNPKIRLQADNLYTLRFEQDRGSLNDVLQPVLTFSLTTSF</sequence>
<dbReference type="InterPro" id="IPR037066">
    <property type="entry name" value="Plug_dom_sf"/>
</dbReference>
<dbReference type="RefSeq" id="WP_353545919.1">
    <property type="nucleotide sequence ID" value="NZ_JAGKSB010000002.1"/>
</dbReference>
<keyword evidence="4 7" id="KW-0812">Transmembrane</keyword>
<keyword evidence="3 7" id="KW-1134">Transmembrane beta strand</keyword>
<evidence type="ECO:0000256" key="6">
    <source>
        <dbReference type="ARBA" id="ARBA00023237"/>
    </source>
</evidence>
<evidence type="ECO:0000313" key="10">
    <source>
        <dbReference type="Proteomes" id="UP000679691"/>
    </source>
</evidence>
<dbReference type="InterPro" id="IPR023996">
    <property type="entry name" value="TonB-dep_OMP_SusC/RagA"/>
</dbReference>
<dbReference type="PROSITE" id="PS52016">
    <property type="entry name" value="TONB_DEPENDENT_REC_3"/>
    <property type="match status" value="1"/>
</dbReference>
<feature type="domain" description="TonB-dependent receptor plug" evidence="8">
    <location>
        <begin position="126"/>
        <end position="236"/>
    </location>
</feature>